<evidence type="ECO:0000259" key="3">
    <source>
        <dbReference type="Pfam" id="PF00487"/>
    </source>
</evidence>
<dbReference type="EMBL" id="CP002959">
    <property type="protein sequence ID" value="AFM12641.1"/>
    <property type="molecule type" value="Genomic_DNA"/>
</dbReference>
<dbReference type="Pfam" id="PF00487">
    <property type="entry name" value="FA_desaturase"/>
    <property type="match status" value="1"/>
</dbReference>
<keyword evidence="2" id="KW-0472">Membrane</keyword>
<feature type="transmembrane region" description="Helical" evidence="2">
    <location>
        <begin position="32"/>
        <end position="50"/>
    </location>
</feature>
<gene>
    <name evidence="4" type="ordered locus">Turpa_1994</name>
</gene>
<dbReference type="InterPro" id="IPR005804">
    <property type="entry name" value="FA_desaturase_dom"/>
</dbReference>
<feature type="domain" description="Fatty acid desaturase" evidence="3">
    <location>
        <begin position="33"/>
        <end position="249"/>
    </location>
</feature>
<evidence type="ECO:0000256" key="1">
    <source>
        <dbReference type="SAM" id="MobiDB-lite"/>
    </source>
</evidence>
<name>I4B5T4_TURPD</name>
<accession>I4B5T4</accession>
<feature type="region of interest" description="Disordered" evidence="1">
    <location>
        <begin position="306"/>
        <end position="336"/>
    </location>
</feature>
<evidence type="ECO:0000256" key="2">
    <source>
        <dbReference type="SAM" id="Phobius"/>
    </source>
</evidence>
<dbReference type="OrthoDB" id="8938484at2"/>
<feature type="transmembrane region" description="Helical" evidence="2">
    <location>
        <begin position="7"/>
        <end position="26"/>
    </location>
</feature>
<feature type="transmembrane region" description="Helical" evidence="2">
    <location>
        <begin position="145"/>
        <end position="165"/>
    </location>
</feature>
<dbReference type="Proteomes" id="UP000006048">
    <property type="component" value="Chromosome"/>
</dbReference>
<keyword evidence="5" id="KW-1185">Reference proteome</keyword>
<dbReference type="HOGENOM" id="CLU_072360_0_0_12"/>
<dbReference type="CDD" id="cd01060">
    <property type="entry name" value="Membrane-FADS-like"/>
    <property type="match status" value="1"/>
</dbReference>
<dbReference type="GO" id="GO:0006629">
    <property type="term" value="P:lipid metabolic process"/>
    <property type="evidence" value="ECO:0007669"/>
    <property type="project" value="InterPro"/>
</dbReference>
<feature type="compositionally biased region" description="Basic residues" evidence="1">
    <location>
        <begin position="313"/>
        <end position="336"/>
    </location>
</feature>
<dbReference type="KEGG" id="tpx:Turpa_1994"/>
<reference evidence="4 5" key="1">
    <citation type="submission" date="2012-06" db="EMBL/GenBank/DDBJ databases">
        <title>The complete chromosome of genome of Turneriella parva DSM 21527.</title>
        <authorList>
            <consortium name="US DOE Joint Genome Institute (JGI-PGF)"/>
            <person name="Lucas S."/>
            <person name="Han J."/>
            <person name="Lapidus A."/>
            <person name="Bruce D."/>
            <person name="Goodwin L."/>
            <person name="Pitluck S."/>
            <person name="Peters L."/>
            <person name="Kyrpides N."/>
            <person name="Mavromatis K."/>
            <person name="Ivanova N."/>
            <person name="Mikhailova N."/>
            <person name="Chertkov O."/>
            <person name="Detter J.C."/>
            <person name="Tapia R."/>
            <person name="Han C."/>
            <person name="Land M."/>
            <person name="Hauser L."/>
            <person name="Markowitz V."/>
            <person name="Cheng J.-F."/>
            <person name="Hugenholtz P."/>
            <person name="Woyke T."/>
            <person name="Wu D."/>
            <person name="Gronow S."/>
            <person name="Wellnitz S."/>
            <person name="Brambilla E."/>
            <person name="Klenk H.-P."/>
            <person name="Eisen J.A."/>
        </authorList>
    </citation>
    <scope>NUCLEOTIDE SEQUENCE [LARGE SCALE GENOMIC DNA]</scope>
    <source>
        <strain evidence="5">ATCC BAA-1111 / DSM 21527 / NCTC 11395 / H</strain>
    </source>
</reference>
<keyword evidence="2" id="KW-1133">Transmembrane helix</keyword>
<feature type="transmembrane region" description="Helical" evidence="2">
    <location>
        <begin position="62"/>
        <end position="83"/>
    </location>
</feature>
<dbReference type="STRING" id="869212.Turpa_1994"/>
<sequence length="336" mass="39031">MLRYKADVLSVFYMIVTTALLIVNWNLPEFNVWLFLGSILMATSCFAMAHNHNHIPMWRIDFLNKLTDYWLTLFYGFPVYAWIPTHNMNHHQLNNREGDYTITWRLSERNNLLTMITFPFVSAVYQQKPTSDFLKHYWNVNKPKFFYYISQYVVWVLWIAGAFYLDSRKALLYVAIPMIVATQFVLIINYIQHVHTDEESQYNHSRNFTGLYNKFLLNNGLHTAHHEQMGLHWSQLPEAHAKIAHRIDPQLNEVSLGWYVIRTYILGLFIPKFRSKSMRLERMALAGGGSLTERFDASNHMVSASAAPAAKKAAPKAKKKAPAAKKAAAKKTRKGR</sequence>
<evidence type="ECO:0000313" key="4">
    <source>
        <dbReference type="EMBL" id="AFM12641.1"/>
    </source>
</evidence>
<keyword evidence="2" id="KW-0812">Transmembrane</keyword>
<feature type="transmembrane region" description="Helical" evidence="2">
    <location>
        <begin position="172"/>
        <end position="191"/>
    </location>
</feature>
<dbReference type="AlphaFoldDB" id="I4B5T4"/>
<protein>
    <submittedName>
        <fullName evidence="4">Fatty acid desaturase</fullName>
    </submittedName>
</protein>
<proteinExistence type="predicted"/>
<evidence type="ECO:0000313" key="5">
    <source>
        <dbReference type="Proteomes" id="UP000006048"/>
    </source>
</evidence>
<organism evidence="4 5">
    <name type="scientific">Turneriella parva (strain ATCC BAA-1111 / DSM 21527 / NCTC 11395 / H)</name>
    <name type="common">Leptospira parva</name>
    <dbReference type="NCBI Taxonomy" id="869212"/>
    <lineage>
        <taxon>Bacteria</taxon>
        <taxon>Pseudomonadati</taxon>
        <taxon>Spirochaetota</taxon>
        <taxon>Spirochaetia</taxon>
        <taxon>Leptospirales</taxon>
        <taxon>Leptospiraceae</taxon>
        <taxon>Turneriella</taxon>
    </lineage>
</organism>
<dbReference type="RefSeq" id="WP_014803148.1">
    <property type="nucleotide sequence ID" value="NC_018020.1"/>
</dbReference>